<keyword evidence="3" id="KW-1185">Reference proteome</keyword>
<protein>
    <recommendedName>
        <fullName evidence="1">DUF1771 domain-containing protein</fullName>
    </recommendedName>
</protein>
<accession>A0AAV7FZC4</accession>
<name>A0AAV7FZC4_DENCH</name>
<sequence length="185" mass="21229">MQPVAIGIGEAVTNLYSSYRVEARDFTLLQNAFFQQAREAYLIGNKALAKDLDDKGKWYKLQIVIAPKISTAVFESQENEQQSAQPCNTSAPKFIFQRRNAQIVEHRSINSIDSILRLSYMVLPKYLQNCFAFCCMFPQDQQFGECDVVLTYGKDEQNLVDILRSIRMLCKNNQQLKMVLEESPI</sequence>
<dbReference type="SMART" id="SM01162">
    <property type="entry name" value="DUF1771"/>
    <property type="match status" value="1"/>
</dbReference>
<dbReference type="AlphaFoldDB" id="A0AAV7FZC4"/>
<gene>
    <name evidence="2" type="ORF">IEQ34_022559</name>
</gene>
<dbReference type="InterPro" id="IPR013899">
    <property type="entry name" value="DUF1771"/>
</dbReference>
<dbReference type="EMBL" id="JAGFBR010000019">
    <property type="protein sequence ID" value="KAH0448759.1"/>
    <property type="molecule type" value="Genomic_DNA"/>
</dbReference>
<evidence type="ECO:0000259" key="1">
    <source>
        <dbReference type="SMART" id="SM01162"/>
    </source>
</evidence>
<reference evidence="2 3" key="1">
    <citation type="journal article" date="2021" name="Hortic Res">
        <title>Chromosome-scale assembly of the Dendrobium chrysotoxum genome enhances the understanding of orchid evolution.</title>
        <authorList>
            <person name="Zhang Y."/>
            <person name="Zhang G.Q."/>
            <person name="Zhang D."/>
            <person name="Liu X.D."/>
            <person name="Xu X.Y."/>
            <person name="Sun W.H."/>
            <person name="Yu X."/>
            <person name="Zhu X."/>
            <person name="Wang Z.W."/>
            <person name="Zhao X."/>
            <person name="Zhong W.Y."/>
            <person name="Chen H."/>
            <person name="Yin W.L."/>
            <person name="Huang T."/>
            <person name="Niu S.C."/>
            <person name="Liu Z.J."/>
        </authorList>
    </citation>
    <scope>NUCLEOTIDE SEQUENCE [LARGE SCALE GENOMIC DNA]</scope>
    <source>
        <strain evidence="2">Lindl</strain>
    </source>
</reference>
<evidence type="ECO:0000313" key="2">
    <source>
        <dbReference type="EMBL" id="KAH0448759.1"/>
    </source>
</evidence>
<dbReference type="PANTHER" id="PTHR46651:SF1">
    <property type="entry name" value="SMALL MUTS RELATED FAMILY PROTEIN"/>
    <property type="match status" value="1"/>
</dbReference>
<comment type="caution">
    <text evidence="2">The sequence shown here is derived from an EMBL/GenBank/DDBJ whole genome shotgun (WGS) entry which is preliminary data.</text>
</comment>
<dbReference type="InterPro" id="IPR053242">
    <property type="entry name" value="PAM2-like_domain"/>
</dbReference>
<dbReference type="PANTHER" id="PTHR46651">
    <property type="entry name" value="POLYADENYLATE-BINDING PROTEIN-INTERACTING PROTEIN 7"/>
    <property type="match status" value="1"/>
</dbReference>
<dbReference type="Pfam" id="PF08590">
    <property type="entry name" value="DUF1771"/>
    <property type="match status" value="1"/>
</dbReference>
<dbReference type="Proteomes" id="UP000775213">
    <property type="component" value="Unassembled WGS sequence"/>
</dbReference>
<organism evidence="2 3">
    <name type="scientific">Dendrobium chrysotoxum</name>
    <name type="common">Orchid</name>
    <dbReference type="NCBI Taxonomy" id="161865"/>
    <lineage>
        <taxon>Eukaryota</taxon>
        <taxon>Viridiplantae</taxon>
        <taxon>Streptophyta</taxon>
        <taxon>Embryophyta</taxon>
        <taxon>Tracheophyta</taxon>
        <taxon>Spermatophyta</taxon>
        <taxon>Magnoliopsida</taxon>
        <taxon>Liliopsida</taxon>
        <taxon>Asparagales</taxon>
        <taxon>Orchidaceae</taxon>
        <taxon>Epidendroideae</taxon>
        <taxon>Malaxideae</taxon>
        <taxon>Dendrobiinae</taxon>
        <taxon>Dendrobium</taxon>
    </lineage>
</organism>
<feature type="domain" description="DUF1771" evidence="1">
    <location>
        <begin position="15"/>
        <end position="80"/>
    </location>
</feature>
<proteinExistence type="predicted"/>
<evidence type="ECO:0000313" key="3">
    <source>
        <dbReference type="Proteomes" id="UP000775213"/>
    </source>
</evidence>